<dbReference type="PANTHER" id="PTHR24057:SF0">
    <property type="entry name" value="PROTEIN KINASE SHAGGY-RELATED"/>
    <property type="match status" value="1"/>
</dbReference>
<dbReference type="Gene3D" id="3.60.15.10">
    <property type="entry name" value="Ribonuclease Z/Hydroxyacylglutathione hydrolase-like"/>
    <property type="match status" value="1"/>
</dbReference>
<evidence type="ECO:0000259" key="9">
    <source>
        <dbReference type="PROSITE" id="PS50011"/>
    </source>
</evidence>
<dbReference type="GO" id="GO:0030154">
    <property type="term" value="P:cell differentiation"/>
    <property type="evidence" value="ECO:0007669"/>
    <property type="project" value="TreeGrafter"/>
</dbReference>
<dbReference type="InParanoid" id="U5GZH3"/>
<dbReference type="Proteomes" id="UP000017200">
    <property type="component" value="Unassembled WGS sequence"/>
</dbReference>
<dbReference type="Pfam" id="PF00069">
    <property type="entry name" value="Pkinase"/>
    <property type="match status" value="1"/>
</dbReference>
<evidence type="ECO:0000313" key="10">
    <source>
        <dbReference type="EMBL" id="KDE09255.1"/>
    </source>
</evidence>
<dbReference type="STRING" id="683840.U5GZH3"/>
<dbReference type="EMBL" id="GL541645">
    <property type="protein sequence ID" value="KDE09255.1"/>
    <property type="molecule type" value="Genomic_DNA"/>
</dbReference>
<sequence length="1019" mass="112300">MFYPLLPPLIDYPLNLNPSSSASCPSRISLDPPSAPLPSLDSIALARLETAPATPIPVDRDVVLPTPCCFSAASSTSTSASSLLDAVRRRHSSSSGGTSPDDACYDFSAHDGALLRYAATFDNDDDDNDDVDDDDATSLYPKPTADDSQKVVKVIASNGKTGEQCELSYTNCKVVGNGSFGVVFQAKLVNGSLEGDGGDDDVAIKKVLQDKRFKNRELQIMRLVKHPNVVDLRAFFYSNGDKPKKDEVYLNLVLEYVPETVYRASRHYAKLKQTMPMHYIKLYMYQLLRSLAYIHSVGICHRDIKPQNLLLNPPTGVLKLCDFGSAKILIEGEPNVSYICSRYYRAPELIFGATNYTTNIDVWSSGCVMAELMLGQPLFPGESGIDQLVEIIKVLGTPSREQIKTMNPNYMEHKFPQIKPHPFVKVFRPRTPPEAIDLISKLLEYTPSARLTAVEAMCHPFFDDLRQPDCKMATGKDMPPLFNFTREELSIRPDLIHRLVPPHCEAELQSRGIDINNFEPIPLADMRITLDTPLKPPPTMWGMIKTKQGKQGNDDQAQDTRATTADASPSSSSSSSSSTTNQTTSTSRSRPAHHANDSKSSFKNPWPSASAPSLSEMLSGGLPIGFPHRHLHEHPRARALQVLKPDWGAAKLSHGSSQTHTPCEGMNKQGKLLGTWLGHASAWCEVPLVDGERGKAEPRSVKLSFDPIFSGRAGPTAYTGPTRLKDSPCQVDELPGCDAVFISHNHYDHLDLSSIQAVIEQYPKSHYFIPLGNRKWFLDTGAPQDRIHEMDWWDKKEFCPEEIGYEADPSGAQETSRLRFTCVPSQHNSGRAALDQGSTLWCGWVVEHFVHSLATKDGDQSTEHITRKGAIYHAGDTGYRRHKNSKVVCPVFEEIGQKYGPFDLSFIPIWRGGSLGFVSWIGLRLAHENIPAALHGSPADAVAIHLDVRSRTSIGVHFGTFIGAEEESLEAIIELQDACDEEGVAFESELGGVEHDKGKFGIVNLGETVVVDVANLMIV</sequence>
<dbReference type="InterPro" id="IPR039192">
    <property type="entry name" value="STKc_GSK3"/>
</dbReference>
<feature type="compositionally biased region" description="Low complexity" evidence="8">
    <location>
        <begin position="559"/>
        <end position="589"/>
    </location>
</feature>
<keyword evidence="3" id="KW-0808">Transferase</keyword>
<dbReference type="InterPro" id="IPR008271">
    <property type="entry name" value="Ser/Thr_kinase_AS"/>
</dbReference>
<evidence type="ECO:0000256" key="1">
    <source>
        <dbReference type="ARBA" id="ARBA00005527"/>
    </source>
</evidence>
<dbReference type="InterPro" id="IPR001279">
    <property type="entry name" value="Metallo-B-lactamas"/>
</dbReference>
<reference evidence="10" key="2">
    <citation type="submission" date="2010-11" db="EMBL/GenBank/DDBJ databases">
        <authorList>
            <consortium name="The Broad Institute Genome Sequencing Platform"/>
            <person name="Earl A."/>
            <person name="Ward D."/>
            <person name="Feldgarden M."/>
            <person name="Gevers D."/>
            <person name="Butler R."/>
            <person name="Young S.K."/>
            <person name="Zeng Q."/>
            <person name="Gargeya S."/>
            <person name="Fitzgerald M."/>
            <person name="Haas B."/>
            <person name="Abouelleil A."/>
            <person name="Alvarado L."/>
            <person name="Arachchi H.M."/>
            <person name="Berlin A."/>
            <person name="Brown A."/>
            <person name="Chapman S.B."/>
            <person name="Chen Z."/>
            <person name="Dunbar C."/>
            <person name="Freedman E."/>
            <person name="Gearin G."/>
            <person name="Gellesch M."/>
            <person name="Goldberg J."/>
            <person name="Griggs A."/>
            <person name="Gujja S."/>
            <person name="Heilman E."/>
            <person name="Heiman D."/>
            <person name="Howarth C."/>
            <person name="Larson L."/>
            <person name="Lui A."/>
            <person name="MacDonald P.J.P."/>
            <person name="Mehta T."/>
            <person name="Montmayeur A."/>
            <person name="Murphy C."/>
            <person name="Neiman D."/>
            <person name="Pearson M."/>
            <person name="Priest M."/>
            <person name="Roberts A."/>
            <person name="Saif S."/>
            <person name="Shea T."/>
            <person name="Shenoy N."/>
            <person name="Sisk P."/>
            <person name="Stolte C."/>
            <person name="Sykes S."/>
            <person name="White J."/>
            <person name="Yandava C."/>
            <person name="Wortman J."/>
            <person name="Nusbaum C."/>
            <person name="Birren B."/>
        </authorList>
    </citation>
    <scope>NUCLEOTIDE SEQUENCE</scope>
    <source>
        <strain evidence="10">P1A1 Lamole</strain>
    </source>
</reference>
<keyword evidence="6 7" id="KW-0067">ATP-binding</keyword>
<evidence type="ECO:0000256" key="5">
    <source>
        <dbReference type="ARBA" id="ARBA00022777"/>
    </source>
</evidence>
<dbReference type="CDD" id="cd14137">
    <property type="entry name" value="STKc_GSK3"/>
    <property type="match status" value="1"/>
</dbReference>
<dbReference type="OrthoDB" id="272141at2759"/>
<dbReference type="GO" id="GO:0005634">
    <property type="term" value="C:nucleus"/>
    <property type="evidence" value="ECO:0007669"/>
    <property type="project" value="TreeGrafter"/>
</dbReference>
<dbReference type="FunFam" id="1.10.510.10:FF:000055">
    <property type="entry name" value="Glycogen synthase kinase-3 beta"/>
    <property type="match status" value="1"/>
</dbReference>
<evidence type="ECO:0000313" key="12">
    <source>
        <dbReference type="Proteomes" id="UP000017200"/>
    </source>
</evidence>
<dbReference type="Pfam" id="PF12706">
    <property type="entry name" value="Lactamase_B_2"/>
    <property type="match status" value="1"/>
</dbReference>
<reference evidence="11" key="4">
    <citation type="submission" date="2015-06" db="UniProtKB">
        <authorList>
            <consortium name="EnsemblFungi"/>
        </authorList>
    </citation>
    <scope>IDENTIFICATION</scope>
</reference>
<proteinExistence type="inferred from homology"/>
<dbReference type="SMART" id="SM00220">
    <property type="entry name" value="S_TKc"/>
    <property type="match status" value="1"/>
</dbReference>
<feature type="region of interest" description="Disordered" evidence="8">
    <location>
        <begin position="530"/>
        <end position="614"/>
    </location>
</feature>
<dbReference type="PROSITE" id="PS00108">
    <property type="entry name" value="PROTEIN_KINASE_ST"/>
    <property type="match status" value="1"/>
</dbReference>
<dbReference type="InterPro" id="IPR050591">
    <property type="entry name" value="GSK-3"/>
</dbReference>
<dbReference type="GO" id="GO:0007165">
    <property type="term" value="P:signal transduction"/>
    <property type="evidence" value="ECO:0007669"/>
    <property type="project" value="TreeGrafter"/>
</dbReference>
<dbReference type="HOGENOM" id="CLU_296331_0_0_1"/>
<comment type="similarity">
    <text evidence="1">Belongs to the protein kinase superfamily. CMGC Ser/Thr protein kinase family. GSK-3 subfamily.</text>
</comment>
<dbReference type="InterPro" id="IPR036866">
    <property type="entry name" value="RibonucZ/Hydroxyglut_hydro"/>
</dbReference>
<feature type="binding site" evidence="7">
    <location>
        <position position="206"/>
    </location>
    <ligand>
        <name>ATP</name>
        <dbReference type="ChEBI" id="CHEBI:30616"/>
    </ligand>
</feature>
<evidence type="ECO:0000313" key="11">
    <source>
        <dbReference type="EnsemblFungi" id="MVLG_00575T0"/>
    </source>
</evidence>
<reference evidence="10 12" key="3">
    <citation type="journal article" date="2015" name="BMC Genomics">
        <title>Sex and parasites: genomic and transcriptomic analysis of Microbotryum lychnidis-dioicae, the biotrophic and plant-castrating anther smut fungus.</title>
        <authorList>
            <person name="Perlin M.H."/>
            <person name="Amselem J."/>
            <person name="Fontanillas E."/>
            <person name="Toh S.S."/>
            <person name="Chen Z."/>
            <person name="Goldberg J."/>
            <person name="Duplessis S."/>
            <person name="Henrissat B."/>
            <person name="Young S."/>
            <person name="Zeng Q."/>
            <person name="Aguileta G."/>
            <person name="Petit E."/>
            <person name="Badouin H."/>
            <person name="Andrews J."/>
            <person name="Razeeq D."/>
            <person name="Gabaldon T."/>
            <person name="Quesneville H."/>
            <person name="Giraud T."/>
            <person name="Hood M.E."/>
            <person name="Schultz D.J."/>
            <person name="Cuomo C.A."/>
        </authorList>
    </citation>
    <scope>NUCLEOTIDE SEQUENCE [LARGE SCALE GENOMIC DNA]</scope>
    <source>
        <strain evidence="12">p1A1 Lamole</strain>
        <strain evidence="10">P1A1 Lamole</strain>
    </source>
</reference>
<dbReference type="GO" id="GO:0005524">
    <property type="term" value="F:ATP binding"/>
    <property type="evidence" value="ECO:0007669"/>
    <property type="project" value="UniProtKB-UniRule"/>
</dbReference>
<dbReference type="PROSITE" id="PS00107">
    <property type="entry name" value="PROTEIN_KINASE_ATP"/>
    <property type="match status" value="1"/>
</dbReference>
<dbReference type="InterPro" id="IPR017441">
    <property type="entry name" value="Protein_kinase_ATP_BS"/>
</dbReference>
<dbReference type="FunFam" id="3.30.200.20:FF:000009">
    <property type="entry name" value="Glycogen synthase kinase-3 beta"/>
    <property type="match status" value="1"/>
</dbReference>
<evidence type="ECO:0000256" key="6">
    <source>
        <dbReference type="ARBA" id="ARBA00022840"/>
    </source>
</evidence>
<keyword evidence="2" id="KW-0723">Serine/threonine-protein kinase</keyword>
<name>U5GZH3_USTV1</name>
<keyword evidence="5 10" id="KW-0418">Kinase</keyword>
<keyword evidence="4 7" id="KW-0547">Nucleotide-binding</keyword>
<dbReference type="GO" id="GO:0004712">
    <property type="term" value="F:protein serine/threonine/tyrosine kinase activity"/>
    <property type="evidence" value="ECO:0007669"/>
    <property type="project" value="TreeGrafter"/>
</dbReference>
<evidence type="ECO:0000256" key="8">
    <source>
        <dbReference type="SAM" id="MobiDB-lite"/>
    </source>
</evidence>
<keyword evidence="12" id="KW-1185">Reference proteome</keyword>
<protein>
    <submittedName>
        <fullName evidence="10">CMGC/GSK protein kinase</fullName>
    </submittedName>
</protein>
<dbReference type="PANTHER" id="PTHR24057">
    <property type="entry name" value="GLYCOGEN SYNTHASE KINASE-3 ALPHA"/>
    <property type="match status" value="1"/>
</dbReference>
<evidence type="ECO:0000256" key="7">
    <source>
        <dbReference type="PROSITE-ProRule" id="PRU10141"/>
    </source>
</evidence>
<dbReference type="EMBL" id="AEIJ01000049">
    <property type="status" value="NOT_ANNOTATED_CDS"/>
    <property type="molecule type" value="Genomic_DNA"/>
</dbReference>
<evidence type="ECO:0000256" key="2">
    <source>
        <dbReference type="ARBA" id="ARBA00022527"/>
    </source>
</evidence>
<feature type="region of interest" description="Disordered" evidence="8">
    <location>
        <begin position="121"/>
        <end position="144"/>
    </location>
</feature>
<evidence type="ECO:0000256" key="3">
    <source>
        <dbReference type="ARBA" id="ARBA00022679"/>
    </source>
</evidence>
<reference evidence="12" key="1">
    <citation type="submission" date="2010-11" db="EMBL/GenBank/DDBJ databases">
        <title>The genome sequence of Microbotryum violaceum strain p1A1 Lamole.</title>
        <authorList>
            <person name="Cuomo C."/>
            <person name="Perlin M."/>
            <person name="Young S.K."/>
            <person name="Zeng Q."/>
            <person name="Gargeya S."/>
            <person name="Alvarado L."/>
            <person name="Berlin A."/>
            <person name="Chapman S.B."/>
            <person name="Chen Z."/>
            <person name="Freedman E."/>
            <person name="Gellesch M."/>
            <person name="Goldberg J."/>
            <person name="Griggs A."/>
            <person name="Gujja S."/>
            <person name="Heilman E."/>
            <person name="Heiman D."/>
            <person name="Howarth C."/>
            <person name="Mehta T."/>
            <person name="Neiman D."/>
            <person name="Pearson M."/>
            <person name="Roberts A."/>
            <person name="Saif S."/>
            <person name="Shea T."/>
            <person name="Shenoy N."/>
            <person name="Sisk P."/>
            <person name="Stolte C."/>
            <person name="Sykes S."/>
            <person name="White J."/>
            <person name="Yandava C."/>
            <person name="Haas B."/>
            <person name="Nusbaum C."/>
            <person name="Birren B."/>
        </authorList>
    </citation>
    <scope>NUCLEOTIDE SEQUENCE [LARGE SCALE GENOMIC DNA]</scope>
    <source>
        <strain evidence="12">p1A1 Lamole</strain>
    </source>
</reference>
<evidence type="ECO:0000256" key="4">
    <source>
        <dbReference type="ARBA" id="ARBA00022741"/>
    </source>
</evidence>
<dbReference type="InterPro" id="IPR011009">
    <property type="entry name" value="Kinase-like_dom_sf"/>
</dbReference>
<dbReference type="AlphaFoldDB" id="U5GZH3"/>
<dbReference type="GO" id="GO:0005737">
    <property type="term" value="C:cytoplasm"/>
    <property type="evidence" value="ECO:0007669"/>
    <property type="project" value="TreeGrafter"/>
</dbReference>
<dbReference type="Gene3D" id="1.10.510.10">
    <property type="entry name" value="Transferase(Phosphotransferase) domain 1"/>
    <property type="match status" value="1"/>
</dbReference>
<dbReference type="PROSITE" id="PS50011">
    <property type="entry name" value="PROTEIN_KINASE_DOM"/>
    <property type="match status" value="1"/>
</dbReference>
<feature type="domain" description="Protein kinase" evidence="9">
    <location>
        <begin position="169"/>
        <end position="462"/>
    </location>
</feature>
<accession>U5GZH3</accession>
<gene>
    <name evidence="10" type="ORF">MVLG_00575</name>
</gene>
<dbReference type="SUPFAM" id="SSF56281">
    <property type="entry name" value="Metallo-hydrolase/oxidoreductase"/>
    <property type="match status" value="1"/>
</dbReference>
<dbReference type="InterPro" id="IPR000719">
    <property type="entry name" value="Prot_kinase_dom"/>
</dbReference>
<dbReference type="EnsemblFungi" id="MVLG_00575T0">
    <property type="protein sequence ID" value="MVLG_00575T0"/>
    <property type="gene ID" value="MVLG_00575"/>
</dbReference>
<dbReference type="SUPFAM" id="SSF56112">
    <property type="entry name" value="Protein kinase-like (PK-like)"/>
    <property type="match status" value="1"/>
</dbReference>
<dbReference type="Gene3D" id="3.30.200.20">
    <property type="entry name" value="Phosphorylase Kinase, domain 1"/>
    <property type="match status" value="1"/>
</dbReference>
<feature type="compositionally biased region" description="Acidic residues" evidence="8">
    <location>
        <begin position="122"/>
        <end position="136"/>
    </location>
</feature>
<dbReference type="GO" id="GO:0004674">
    <property type="term" value="F:protein serine/threonine kinase activity"/>
    <property type="evidence" value="ECO:0007669"/>
    <property type="project" value="UniProtKB-KW"/>
</dbReference>
<organism evidence="10">
    <name type="scientific">Microbotryum lychnidis-dioicae (strain p1A1 Lamole / MvSl-1064)</name>
    <name type="common">Anther smut fungus</name>
    <dbReference type="NCBI Taxonomy" id="683840"/>
    <lineage>
        <taxon>Eukaryota</taxon>
        <taxon>Fungi</taxon>
        <taxon>Dikarya</taxon>
        <taxon>Basidiomycota</taxon>
        <taxon>Pucciniomycotina</taxon>
        <taxon>Microbotryomycetes</taxon>
        <taxon>Microbotryales</taxon>
        <taxon>Microbotryaceae</taxon>
        <taxon>Microbotryum</taxon>
    </lineage>
</organism>